<feature type="region of interest" description="Disordered" evidence="1">
    <location>
        <begin position="140"/>
        <end position="159"/>
    </location>
</feature>
<evidence type="ECO:0000256" key="1">
    <source>
        <dbReference type="SAM" id="MobiDB-lite"/>
    </source>
</evidence>
<dbReference type="AlphaFoldDB" id="A0A5C1AMK8"/>
<protein>
    <submittedName>
        <fullName evidence="2">Uncharacterized protein</fullName>
    </submittedName>
</protein>
<dbReference type="KEGG" id="lrs:PX52LOC_06266"/>
<dbReference type="EMBL" id="CP042425">
    <property type="protein sequence ID" value="QEL19206.1"/>
    <property type="molecule type" value="Genomic_DNA"/>
</dbReference>
<name>A0A5C1AMK8_9BACT</name>
<feature type="region of interest" description="Disordered" evidence="1">
    <location>
        <begin position="1"/>
        <end position="28"/>
    </location>
</feature>
<evidence type="ECO:0000313" key="3">
    <source>
        <dbReference type="Proteomes" id="UP000324974"/>
    </source>
</evidence>
<feature type="region of interest" description="Disordered" evidence="1">
    <location>
        <begin position="72"/>
        <end position="107"/>
    </location>
</feature>
<keyword evidence="3" id="KW-1185">Reference proteome</keyword>
<feature type="region of interest" description="Disordered" evidence="1">
    <location>
        <begin position="168"/>
        <end position="192"/>
    </location>
</feature>
<gene>
    <name evidence="2" type="ORF">PX52LOC_06266</name>
</gene>
<dbReference type="Proteomes" id="UP000324974">
    <property type="component" value="Chromosome"/>
</dbReference>
<sequence>MTPGGRRKGRGACRSGSRPQPWTPATFAGCGRGRPARLDRSECALTASIPCGTLGLPAVWNSFLGSANAMRASSRKAASADTRDRSRRYSISHSTRVAKTGRWSRPEGSVGRRLRVHAAVCGRGVQLRAGQILGDEQPLAGVHRGRPRMSDDDSNWRPGEVRNLSILSRGQRAAHEQDRRRRRSGTAGTATGTAIFGYRPCQGDSKNAHFQTVLSSNVLAGTAGTAISPL</sequence>
<accession>A0A5C1AMK8</accession>
<proteinExistence type="predicted"/>
<feature type="compositionally biased region" description="Basic residues" evidence="1">
    <location>
        <begin position="1"/>
        <end position="11"/>
    </location>
</feature>
<reference evidence="3" key="1">
    <citation type="submission" date="2019-08" db="EMBL/GenBank/DDBJ databases">
        <title>Limnoglobus roseus gen. nov., sp. nov., a novel freshwater planctomycete with a giant genome from the family Gemmataceae.</title>
        <authorList>
            <person name="Kulichevskaya I.S."/>
            <person name="Naumoff D.G."/>
            <person name="Miroshnikov K."/>
            <person name="Ivanova A."/>
            <person name="Philippov D.A."/>
            <person name="Hakobyan A."/>
            <person name="Rijpstra I.C."/>
            <person name="Sinninghe Damste J.S."/>
            <person name="Liesack W."/>
            <person name="Dedysh S.N."/>
        </authorList>
    </citation>
    <scope>NUCLEOTIDE SEQUENCE [LARGE SCALE GENOMIC DNA]</scope>
    <source>
        <strain evidence="3">PX52</strain>
    </source>
</reference>
<evidence type="ECO:0000313" key="2">
    <source>
        <dbReference type="EMBL" id="QEL19206.1"/>
    </source>
</evidence>
<organism evidence="2 3">
    <name type="scientific">Limnoglobus roseus</name>
    <dbReference type="NCBI Taxonomy" id="2598579"/>
    <lineage>
        <taxon>Bacteria</taxon>
        <taxon>Pseudomonadati</taxon>
        <taxon>Planctomycetota</taxon>
        <taxon>Planctomycetia</taxon>
        <taxon>Gemmatales</taxon>
        <taxon>Gemmataceae</taxon>
        <taxon>Limnoglobus</taxon>
    </lineage>
</organism>
<dbReference type="PROSITE" id="PS51257">
    <property type="entry name" value="PROKAR_LIPOPROTEIN"/>
    <property type="match status" value="1"/>
</dbReference>